<keyword evidence="1" id="KW-0805">Transcription regulation</keyword>
<evidence type="ECO:0000313" key="5">
    <source>
        <dbReference type="EMBL" id="AHI19401.1"/>
    </source>
</evidence>
<dbReference type="SUPFAM" id="SSF48008">
    <property type="entry name" value="GntR ligand-binding domain-like"/>
    <property type="match status" value="1"/>
</dbReference>
<dbReference type="InterPro" id="IPR008920">
    <property type="entry name" value="TF_FadR/GntR_C"/>
</dbReference>
<dbReference type="SMART" id="SM00345">
    <property type="entry name" value="HTH_GNTR"/>
    <property type="match status" value="1"/>
</dbReference>
<keyword evidence="3" id="KW-0804">Transcription</keyword>
<keyword evidence="2" id="KW-0238">DNA-binding</keyword>
<evidence type="ECO:0000256" key="2">
    <source>
        <dbReference type="ARBA" id="ARBA00023125"/>
    </source>
</evidence>
<dbReference type="Gene3D" id="1.20.120.530">
    <property type="entry name" value="GntR ligand-binding domain-like"/>
    <property type="match status" value="1"/>
</dbReference>
<protein>
    <submittedName>
        <fullName evidence="5">GntR family transcriptional regulator</fullName>
    </submittedName>
</protein>
<dbReference type="Pfam" id="PF07729">
    <property type="entry name" value="FCD"/>
    <property type="match status" value="1"/>
</dbReference>
<gene>
    <name evidence="5" type="ORF">CCASEI_04115</name>
</gene>
<evidence type="ECO:0000259" key="4">
    <source>
        <dbReference type="PROSITE" id="PS50949"/>
    </source>
</evidence>
<evidence type="ECO:0000313" key="6">
    <source>
        <dbReference type="Proteomes" id="UP000019226"/>
    </source>
</evidence>
<dbReference type="Pfam" id="PF00392">
    <property type="entry name" value="GntR"/>
    <property type="match status" value="1"/>
</dbReference>
<dbReference type="InterPro" id="IPR011711">
    <property type="entry name" value="GntR_C"/>
</dbReference>
<dbReference type="PANTHER" id="PTHR43537">
    <property type="entry name" value="TRANSCRIPTIONAL REGULATOR, GNTR FAMILY"/>
    <property type="match status" value="1"/>
</dbReference>
<sequence length="256" mass="28933">MDFRANFHASGVPEQSQSLSSQVMDFVRDSVQSGEMDTESWYSVYQLAEMLKISRSPVREGLLRLEEAGLIEFVRNRGFRIIKTKPEEVSEIFALRLAIEPAATSRAAKLRTPEQIEDMNKLLSLMVQASEKADEAAFFHWDQLLHEQVLAAGRSKRGAKILAQLRAHTRILSTSTVRQYRTLDQVHSEHVPIIQAIESQDSELAFTTMSEHITATGKLLLRQAIAANRSQSNHPDDSSELPSLESEVERIWNLFA</sequence>
<organism evidence="5 6">
    <name type="scientific">Corynebacterium casei LMG S-19264</name>
    <dbReference type="NCBI Taxonomy" id="1285583"/>
    <lineage>
        <taxon>Bacteria</taxon>
        <taxon>Bacillati</taxon>
        <taxon>Actinomycetota</taxon>
        <taxon>Actinomycetes</taxon>
        <taxon>Mycobacteriales</taxon>
        <taxon>Corynebacteriaceae</taxon>
        <taxon>Corynebacterium</taxon>
    </lineage>
</organism>
<name>A0ABM5PN72_9CORY</name>
<dbReference type="SUPFAM" id="SSF46785">
    <property type="entry name" value="Winged helix' DNA-binding domain"/>
    <property type="match status" value="1"/>
</dbReference>
<keyword evidence="6" id="KW-1185">Reference proteome</keyword>
<dbReference type="SMART" id="SM00895">
    <property type="entry name" value="FCD"/>
    <property type="match status" value="1"/>
</dbReference>
<dbReference type="Gene3D" id="1.10.10.10">
    <property type="entry name" value="Winged helix-like DNA-binding domain superfamily/Winged helix DNA-binding domain"/>
    <property type="match status" value="1"/>
</dbReference>
<reference evidence="6" key="1">
    <citation type="submission" date="2013-02" db="EMBL/GenBank/DDBJ databases">
        <title>The complete genome sequence of Corynebacterium casei LMG S-19264 (=DSM 44701).</title>
        <authorList>
            <person name="Ruckert C."/>
            <person name="Albersmeier A."/>
            <person name="Kalinowski J."/>
        </authorList>
    </citation>
    <scope>NUCLEOTIDE SEQUENCE [LARGE SCALE GENOMIC DNA]</scope>
    <source>
        <strain evidence="6">LMG S-19264</strain>
    </source>
</reference>
<proteinExistence type="predicted"/>
<accession>A0ABM5PN72</accession>
<evidence type="ECO:0000256" key="3">
    <source>
        <dbReference type="ARBA" id="ARBA00023163"/>
    </source>
</evidence>
<dbReference type="InterPro" id="IPR036388">
    <property type="entry name" value="WH-like_DNA-bd_sf"/>
</dbReference>
<dbReference type="PANTHER" id="PTHR43537:SF24">
    <property type="entry name" value="GLUCONATE OPERON TRANSCRIPTIONAL REPRESSOR"/>
    <property type="match status" value="1"/>
</dbReference>
<dbReference type="InterPro" id="IPR036390">
    <property type="entry name" value="WH_DNA-bd_sf"/>
</dbReference>
<dbReference type="PROSITE" id="PS50949">
    <property type="entry name" value="HTH_GNTR"/>
    <property type="match status" value="1"/>
</dbReference>
<dbReference type="InterPro" id="IPR000524">
    <property type="entry name" value="Tscrpt_reg_HTH_GntR"/>
</dbReference>
<dbReference type="Proteomes" id="UP000019226">
    <property type="component" value="Chromosome"/>
</dbReference>
<evidence type="ECO:0000256" key="1">
    <source>
        <dbReference type="ARBA" id="ARBA00023015"/>
    </source>
</evidence>
<feature type="domain" description="HTH gntR-type" evidence="4">
    <location>
        <begin position="17"/>
        <end position="84"/>
    </location>
</feature>
<dbReference type="EMBL" id="CP004350">
    <property type="protein sequence ID" value="AHI19401.1"/>
    <property type="molecule type" value="Genomic_DNA"/>
</dbReference>